<accession>A0A843YCS7</accession>
<evidence type="ECO:0000313" key="2">
    <source>
        <dbReference type="Proteomes" id="UP000444174"/>
    </source>
</evidence>
<gene>
    <name evidence="1" type="ORF">GFB49_04345</name>
</gene>
<sequence>MITPRLISIARAASAAPAAPAGGGPFTGCRGCGHLLSAFTFFTAMGCAVAAWAASVDAQQQLSVPSGQPVYLSEVLQDETPGALWLRFRFIAPDIAQGAGQADVDQAAGDMDHLCQSVALPYVQDHQIAAARIAISLSDRPVPFGEADPEATQYFELYSAQDATCIWEAF</sequence>
<dbReference type="Pfam" id="PF20107">
    <property type="entry name" value="DUF6497"/>
    <property type="match status" value="1"/>
</dbReference>
<proteinExistence type="predicted"/>
<protein>
    <recommendedName>
        <fullName evidence="3">Acetolactate synthase</fullName>
    </recommendedName>
</protein>
<organism evidence="1 2">
    <name type="scientific">Tritonibacter litoralis</name>
    <dbReference type="NCBI Taxonomy" id="2662264"/>
    <lineage>
        <taxon>Bacteria</taxon>
        <taxon>Pseudomonadati</taxon>
        <taxon>Pseudomonadota</taxon>
        <taxon>Alphaproteobacteria</taxon>
        <taxon>Rhodobacterales</taxon>
        <taxon>Paracoccaceae</taxon>
        <taxon>Tritonibacter</taxon>
    </lineage>
</organism>
<reference evidence="1 2" key="1">
    <citation type="submission" date="2019-10" db="EMBL/GenBank/DDBJ databases">
        <title>Epibacterium sp. nov., isolated from seawater.</title>
        <authorList>
            <person name="Zhang X."/>
            <person name="Li N."/>
        </authorList>
    </citation>
    <scope>NUCLEOTIDE SEQUENCE [LARGE SCALE GENOMIC DNA]</scope>
    <source>
        <strain evidence="1 2">SM1979</strain>
    </source>
</reference>
<dbReference type="AlphaFoldDB" id="A0A843YCS7"/>
<dbReference type="Proteomes" id="UP000444174">
    <property type="component" value="Unassembled WGS sequence"/>
</dbReference>
<evidence type="ECO:0000313" key="1">
    <source>
        <dbReference type="EMBL" id="MQQ07678.1"/>
    </source>
</evidence>
<evidence type="ECO:0008006" key="3">
    <source>
        <dbReference type="Google" id="ProtNLM"/>
    </source>
</evidence>
<dbReference type="EMBL" id="WIBF01000002">
    <property type="protein sequence ID" value="MQQ07678.1"/>
    <property type="molecule type" value="Genomic_DNA"/>
</dbReference>
<dbReference type="InterPro" id="IPR045467">
    <property type="entry name" value="DUF6497"/>
</dbReference>
<keyword evidence="2" id="KW-1185">Reference proteome</keyword>
<comment type="caution">
    <text evidence="1">The sequence shown here is derived from an EMBL/GenBank/DDBJ whole genome shotgun (WGS) entry which is preliminary data.</text>
</comment>
<name>A0A843YCS7_9RHOB</name>